<evidence type="ECO:0000256" key="6">
    <source>
        <dbReference type="ARBA" id="ARBA00022723"/>
    </source>
</evidence>
<dbReference type="Pfam" id="PF00413">
    <property type="entry name" value="Peptidase_M10"/>
    <property type="match status" value="1"/>
</dbReference>
<comment type="similarity">
    <text evidence="3">Belongs to the peptidase M10B family.</text>
</comment>
<evidence type="ECO:0000259" key="10">
    <source>
        <dbReference type="SMART" id="SM00235"/>
    </source>
</evidence>
<keyword evidence="8" id="KW-0378">Hydrolase</keyword>
<dbReference type="Gene3D" id="2.150.10.10">
    <property type="entry name" value="Serralysin-like metalloprotease, C-terminal"/>
    <property type="match status" value="2"/>
</dbReference>
<dbReference type="SUPFAM" id="SSF55486">
    <property type="entry name" value="Metalloproteases ('zincins'), catalytic domain"/>
    <property type="match status" value="1"/>
</dbReference>
<dbReference type="InterPro" id="IPR001343">
    <property type="entry name" value="Hemolysn_Ca-bd"/>
</dbReference>
<reference evidence="12" key="1">
    <citation type="journal article" date="2019" name="Int. J. Syst. Evol. Microbiol.">
        <title>The Global Catalogue of Microorganisms (GCM) 10K type strain sequencing project: providing services to taxonomists for standard genome sequencing and annotation.</title>
        <authorList>
            <consortium name="The Broad Institute Genomics Platform"/>
            <consortium name="The Broad Institute Genome Sequencing Center for Infectious Disease"/>
            <person name="Wu L."/>
            <person name="Ma J."/>
        </authorList>
    </citation>
    <scope>NUCLEOTIDE SEQUENCE [LARGE SCALE GENOMIC DNA]</scope>
    <source>
        <strain evidence="12">KCTC 42899</strain>
    </source>
</reference>
<dbReference type="SUPFAM" id="SSF51120">
    <property type="entry name" value="beta-Roll"/>
    <property type="match status" value="4"/>
</dbReference>
<evidence type="ECO:0000256" key="1">
    <source>
        <dbReference type="ARBA" id="ARBA00001913"/>
    </source>
</evidence>
<dbReference type="InterPro" id="IPR006026">
    <property type="entry name" value="Peptidase_Metallo"/>
</dbReference>
<dbReference type="PANTHER" id="PTHR38340:SF1">
    <property type="entry name" value="S-LAYER PROTEIN"/>
    <property type="match status" value="1"/>
</dbReference>
<evidence type="ECO:0000313" key="11">
    <source>
        <dbReference type="EMBL" id="MFC3528600.1"/>
    </source>
</evidence>
<comment type="cofactor">
    <cofactor evidence="1">
        <name>Ca(2+)</name>
        <dbReference type="ChEBI" id="CHEBI:29108"/>
    </cofactor>
</comment>
<gene>
    <name evidence="11" type="ORF">ACFOMH_10470</name>
</gene>
<dbReference type="InterPro" id="IPR034033">
    <property type="entry name" value="Serralysin-like"/>
</dbReference>
<evidence type="ECO:0000256" key="9">
    <source>
        <dbReference type="ARBA" id="ARBA00022833"/>
    </source>
</evidence>
<keyword evidence="7" id="KW-0677">Repeat</keyword>
<dbReference type="InterPro" id="IPR001818">
    <property type="entry name" value="Pept_M10_metallopeptidase"/>
</dbReference>
<keyword evidence="6" id="KW-0479">Metal-binding</keyword>
<dbReference type="InterPro" id="IPR018511">
    <property type="entry name" value="Hemolysin-typ_Ca-bd_CS"/>
</dbReference>
<evidence type="ECO:0000256" key="4">
    <source>
        <dbReference type="ARBA" id="ARBA00022525"/>
    </source>
</evidence>
<dbReference type="Gene3D" id="3.40.390.10">
    <property type="entry name" value="Collagenase (Catalytic Domain)"/>
    <property type="match status" value="1"/>
</dbReference>
<evidence type="ECO:0000256" key="5">
    <source>
        <dbReference type="ARBA" id="ARBA00022670"/>
    </source>
</evidence>
<proteinExistence type="inferred from homology"/>
<name>A0ABV7R3G1_9RHOB</name>
<keyword evidence="5" id="KW-0645">Protease</keyword>
<organism evidence="11 12">
    <name type="scientific">Paracoccus mangrovi</name>
    <dbReference type="NCBI Taxonomy" id="1715645"/>
    <lineage>
        <taxon>Bacteria</taxon>
        <taxon>Pseudomonadati</taxon>
        <taxon>Pseudomonadota</taxon>
        <taxon>Alphaproteobacteria</taxon>
        <taxon>Rhodobacterales</taxon>
        <taxon>Paracoccaceae</taxon>
        <taxon>Paracoccus</taxon>
    </lineage>
</organism>
<dbReference type="Pfam" id="PF00353">
    <property type="entry name" value="HemolysinCabind"/>
    <property type="match status" value="5"/>
</dbReference>
<keyword evidence="12" id="KW-1185">Reference proteome</keyword>
<evidence type="ECO:0000256" key="8">
    <source>
        <dbReference type="ARBA" id="ARBA00022801"/>
    </source>
</evidence>
<dbReference type="SMART" id="SM00235">
    <property type="entry name" value="ZnMc"/>
    <property type="match status" value="1"/>
</dbReference>
<dbReference type="EMBL" id="JBHRXJ010000006">
    <property type="protein sequence ID" value="MFC3528600.1"/>
    <property type="molecule type" value="Genomic_DNA"/>
</dbReference>
<feature type="domain" description="Peptidase metallopeptidase" evidence="10">
    <location>
        <begin position="170"/>
        <end position="326"/>
    </location>
</feature>
<comment type="caution">
    <text evidence="11">The sequence shown here is derived from an EMBL/GenBank/DDBJ whole genome shotgun (WGS) entry which is preliminary data.</text>
</comment>
<dbReference type="InterPro" id="IPR050557">
    <property type="entry name" value="RTX_toxin/Mannuronan_C5-epim"/>
</dbReference>
<accession>A0ABV7R3G1</accession>
<dbReference type="Proteomes" id="UP001595721">
    <property type="component" value="Unassembled WGS sequence"/>
</dbReference>
<dbReference type="InterPro" id="IPR011049">
    <property type="entry name" value="Serralysin-like_metalloprot_C"/>
</dbReference>
<sequence length="855" mass="88149">MTLRPEPLAFDAGPAGGDIPAVQAVRVESGDAAASRATTYTMNPGDSFNGALDGTGDVDWVRVNLQPGVYLISLDSRGGTPLSDPLLRVMDASGNQVSFNDDGGNGLNSLVTLSVTTAGTYYLVADSYNSSGSGGYALSVEESNSPDDVLTTAEIAEQLTDGFWDYAGGGRRAFDVSQGGTLNVDLSGLTAEGRALANSALSVWESVLGITFNRNPGANAGIDILFDDSQEGAYSTSQVAGETIIQSFVNVSTDWLTSYGTGYNTYSYQTYIHEIGHALGLGHAGNYNGSATYGIDNTYGNDSWQASVMSYFNQTDNTIVDASYALVMGAMPADILAMQTLYGTGAIRTGSNTYGETTNAGAGYNIIANLLRNGTTRDDIAFTIFDQGGFDTLDLRTDTTDQRIWLTPGQPSNAYGLIGNIQIAEGTVIEQLWGGRGNDFLSGNWAGNLIAGGVGQDTIYGLGGNDTLNGQAGADVLIGGAGNDTYVIDATDRITETANGGSDTVQVGFSYVLGANIENIVLTGGTAVTARGNGANNLLAGNGLGNVLVALDGNDTLRGAAGDDTLHGGNGNDTLAGDGGRDVLHGGAGNDYYIVRDALDTIAETATGGLDIVQSTVSLRLGAYIENLYLQLSSALEGYGNGSDNRLIGNAGANVLNGIGGNDTLNGQAGNDTLLGNVGNDWLVGGGGNDVLRGGTGNDYYVYDGQDRIIEDVGGGVDTVYTALSVALMARVENLVMNGSGPQHGYGNGWNNRIVGNQAANLLSGNGGDDTLVGGGGEDVFLFNAGSDVIGDFRNDIDTIRIDDRYLGSTLTVDAVLARAAVSGGNTVIDFGNGHRLTLNGVTDIASLQDDLVII</sequence>
<dbReference type="Pfam" id="PF08548">
    <property type="entry name" value="Peptidase_M10_C"/>
    <property type="match status" value="1"/>
</dbReference>
<dbReference type="CDD" id="cd04277">
    <property type="entry name" value="ZnMc_serralysin_like"/>
    <property type="match status" value="1"/>
</dbReference>
<keyword evidence="9" id="KW-0862">Zinc</keyword>
<evidence type="ECO:0000256" key="3">
    <source>
        <dbReference type="ARBA" id="ARBA00009490"/>
    </source>
</evidence>
<keyword evidence="4" id="KW-0964">Secreted</keyword>
<evidence type="ECO:0000313" key="12">
    <source>
        <dbReference type="Proteomes" id="UP001595721"/>
    </source>
</evidence>
<dbReference type="InterPro" id="IPR024079">
    <property type="entry name" value="MetalloPept_cat_dom_sf"/>
</dbReference>
<dbReference type="RefSeq" id="WP_377744340.1">
    <property type="nucleotide sequence ID" value="NZ_JBHRXJ010000006.1"/>
</dbReference>
<evidence type="ECO:0000256" key="2">
    <source>
        <dbReference type="ARBA" id="ARBA00004613"/>
    </source>
</evidence>
<protein>
    <submittedName>
        <fullName evidence="11">M10 family metallopeptidase</fullName>
    </submittedName>
</protein>
<dbReference type="InterPro" id="IPR013858">
    <property type="entry name" value="Peptidase_M10B_C"/>
</dbReference>
<dbReference type="Gene3D" id="2.60.120.380">
    <property type="match status" value="1"/>
</dbReference>
<dbReference type="PRINTS" id="PR00313">
    <property type="entry name" value="CABNDNGRPT"/>
</dbReference>
<dbReference type="PANTHER" id="PTHR38340">
    <property type="entry name" value="S-LAYER PROTEIN"/>
    <property type="match status" value="1"/>
</dbReference>
<dbReference type="SUPFAM" id="SSF89260">
    <property type="entry name" value="Collagen-binding domain"/>
    <property type="match status" value="1"/>
</dbReference>
<comment type="subcellular location">
    <subcellularLocation>
        <location evidence="2">Secreted</location>
    </subcellularLocation>
</comment>
<evidence type="ECO:0000256" key="7">
    <source>
        <dbReference type="ARBA" id="ARBA00022737"/>
    </source>
</evidence>
<dbReference type="PROSITE" id="PS00330">
    <property type="entry name" value="HEMOLYSIN_CALCIUM"/>
    <property type="match status" value="5"/>
</dbReference>